<protein>
    <submittedName>
        <fullName evidence="1">Uncharacterized protein</fullName>
    </submittedName>
</protein>
<gene>
    <name evidence="1" type="ORF">C1280_18080</name>
</gene>
<evidence type="ECO:0000313" key="1">
    <source>
        <dbReference type="EMBL" id="AWM38709.1"/>
    </source>
</evidence>
<keyword evidence="2" id="KW-1185">Reference proteome</keyword>
<dbReference type="KEGG" id="gog:C1280_18080"/>
<sequence length="149" mass="16980">MTETTSQSVSPIRLNSQAKDKRIWVELRDGEEELLWTVDQILTACRAYNQTVSLADVDRPVRELWKVLNAWCVSQSDAIKTAYLQPTGNGRLLFLVVQPATGFDQELTDALTELDMDIANDDRFELVKMDVRLVTPMSQEQVDAMLRPH</sequence>
<dbReference type="AlphaFoldDB" id="A0A2Z3GW99"/>
<proteinExistence type="predicted"/>
<evidence type="ECO:0000313" key="2">
    <source>
        <dbReference type="Proteomes" id="UP000245802"/>
    </source>
</evidence>
<accession>A0A2Z3GW99</accession>
<dbReference type="Proteomes" id="UP000245802">
    <property type="component" value="Chromosome"/>
</dbReference>
<organism evidence="1 2">
    <name type="scientific">Gemmata obscuriglobus</name>
    <dbReference type="NCBI Taxonomy" id="114"/>
    <lineage>
        <taxon>Bacteria</taxon>
        <taxon>Pseudomonadati</taxon>
        <taxon>Planctomycetota</taxon>
        <taxon>Planctomycetia</taxon>
        <taxon>Gemmatales</taxon>
        <taxon>Gemmataceae</taxon>
        <taxon>Gemmata</taxon>
    </lineage>
</organism>
<reference evidence="1 2" key="1">
    <citation type="submission" date="2018-01" db="EMBL/GenBank/DDBJ databases">
        <title>G. obscuriglobus.</title>
        <authorList>
            <person name="Franke J."/>
            <person name="Blomberg W."/>
            <person name="Selmecki A."/>
        </authorList>
    </citation>
    <scope>NUCLEOTIDE SEQUENCE [LARGE SCALE GENOMIC DNA]</scope>
    <source>
        <strain evidence="1 2">DSM 5831</strain>
    </source>
</reference>
<dbReference type="RefSeq" id="WP_010047289.1">
    <property type="nucleotide sequence ID" value="NZ_CP025958.1"/>
</dbReference>
<name>A0A2Z3GW99_9BACT</name>
<dbReference type="EMBL" id="CP025958">
    <property type="protein sequence ID" value="AWM38709.1"/>
    <property type="molecule type" value="Genomic_DNA"/>
</dbReference>